<dbReference type="InterPro" id="IPR005846">
    <property type="entry name" value="A-D-PHexomutase_a/b/a-III"/>
</dbReference>
<reference evidence="11 12" key="1">
    <citation type="journal article" date="2016" name="Nat. Commun.">
        <title>Thousands of microbial genomes shed light on interconnected biogeochemical processes in an aquifer system.</title>
        <authorList>
            <person name="Anantharaman K."/>
            <person name="Brown C.T."/>
            <person name="Hug L.A."/>
            <person name="Sharon I."/>
            <person name="Castelle C.J."/>
            <person name="Probst A.J."/>
            <person name="Thomas B.C."/>
            <person name="Singh A."/>
            <person name="Wilkins M.J."/>
            <person name="Karaoz U."/>
            <person name="Brodie E.L."/>
            <person name="Williams K.H."/>
            <person name="Hubbard S.S."/>
            <person name="Banfield J.F."/>
        </authorList>
    </citation>
    <scope>NUCLEOTIDE SEQUENCE [LARGE SCALE GENOMIC DNA]</scope>
</reference>
<organism evidence="11 12">
    <name type="scientific">candidate division WOR-3 bacterium RBG_13_43_14</name>
    <dbReference type="NCBI Taxonomy" id="1802590"/>
    <lineage>
        <taxon>Bacteria</taxon>
        <taxon>Bacteria division WOR-3</taxon>
    </lineage>
</organism>
<dbReference type="EMBL" id="MEUM01000097">
    <property type="protein sequence ID" value="OGC41724.1"/>
    <property type="molecule type" value="Genomic_DNA"/>
</dbReference>
<feature type="domain" description="Alpha-D-phosphohexomutase alpha/beta/alpha" evidence="8">
    <location>
        <begin position="2"/>
        <end position="41"/>
    </location>
</feature>
<evidence type="ECO:0000256" key="4">
    <source>
        <dbReference type="ARBA" id="ARBA00022723"/>
    </source>
</evidence>
<feature type="domain" description="Alpha-D-phosphohexomutase alpha/beta/alpha" evidence="9">
    <location>
        <begin position="85"/>
        <end position="169"/>
    </location>
</feature>
<sequence length="362" mass="40546">MLFMVRKLEADCGIIITASHNPEQWNALKFATGRGQFINQKEFRRFSGFLARFQDDEKKYPKQIVVYDNAIDVHIALIRRKMNKPVLDLKVGVDAVNGAAARALPLLCESLGCEVVRVNCRFSPKFPRGPEPVPENLSKLAEIVQRRHLDIGLACDPDGDRLAVVDELGRPVIEEKTLVLAADFVLRSKKGSIVVNLSTTALMEHIAAKYHQPLYRTAVGEGNVVARMLKENAVIGGEGNGGVIYPAINFGRDALAAAALILMMLKRSGKPLSTLLNNYPAFYMIKKKLKMSAAVFIQKISKLERKIPGRINRQDGLRFINRNYWVHIRPSQTEPLVRIIGESSDQQEIIKVIRTIVKIIKE</sequence>
<evidence type="ECO:0000256" key="2">
    <source>
        <dbReference type="ARBA" id="ARBA00010231"/>
    </source>
</evidence>
<dbReference type="Pfam" id="PF02878">
    <property type="entry name" value="PGM_PMM_I"/>
    <property type="match status" value="1"/>
</dbReference>
<dbReference type="SUPFAM" id="SSF55957">
    <property type="entry name" value="Phosphoglucomutase, C-terminal domain"/>
    <property type="match status" value="1"/>
</dbReference>
<evidence type="ECO:0008006" key="13">
    <source>
        <dbReference type="Google" id="ProtNLM"/>
    </source>
</evidence>
<dbReference type="GO" id="GO:0005975">
    <property type="term" value="P:carbohydrate metabolic process"/>
    <property type="evidence" value="ECO:0007669"/>
    <property type="project" value="InterPro"/>
</dbReference>
<dbReference type="InterPro" id="IPR036900">
    <property type="entry name" value="A-D-PHexomutase_C_sf"/>
</dbReference>
<dbReference type="Pfam" id="PF02879">
    <property type="entry name" value="PGM_PMM_II"/>
    <property type="match status" value="1"/>
</dbReference>
<gene>
    <name evidence="11" type="ORF">A2Y85_04625</name>
</gene>
<evidence type="ECO:0000259" key="8">
    <source>
        <dbReference type="Pfam" id="PF02878"/>
    </source>
</evidence>
<dbReference type="Gene3D" id="3.40.120.10">
    <property type="entry name" value="Alpha-D-Glucose-1,6-Bisphosphate, subunit A, domain 3"/>
    <property type="match status" value="3"/>
</dbReference>
<dbReference type="PANTHER" id="PTHR43771">
    <property type="entry name" value="PHOSPHOMANNOMUTASE"/>
    <property type="match status" value="1"/>
</dbReference>
<keyword evidence="3" id="KW-0597">Phosphoprotein</keyword>
<evidence type="ECO:0000313" key="11">
    <source>
        <dbReference type="EMBL" id="OGC41724.1"/>
    </source>
</evidence>
<dbReference type="SUPFAM" id="SSF53738">
    <property type="entry name" value="Phosphoglucomutase, first 3 domains"/>
    <property type="match status" value="3"/>
</dbReference>
<dbReference type="InterPro" id="IPR005844">
    <property type="entry name" value="A-D-PHexomutase_a/b/a-I"/>
</dbReference>
<protein>
    <recommendedName>
        <fullName evidence="13">Phosphoglucosamine mutase</fullName>
    </recommendedName>
</protein>
<dbReference type="InterPro" id="IPR005841">
    <property type="entry name" value="Alpha-D-phosphohexomutase_SF"/>
</dbReference>
<comment type="similarity">
    <text evidence="2 7">Belongs to the phosphohexose mutase family.</text>
</comment>
<comment type="caution">
    <text evidence="11">The sequence shown here is derived from an EMBL/GenBank/DDBJ whole genome shotgun (WGS) entry which is preliminary data.</text>
</comment>
<dbReference type="GO" id="GO:0016868">
    <property type="term" value="F:intramolecular phosphotransferase activity"/>
    <property type="evidence" value="ECO:0007669"/>
    <property type="project" value="InterPro"/>
</dbReference>
<comment type="cofactor">
    <cofactor evidence="1">
        <name>Mg(2+)</name>
        <dbReference type="ChEBI" id="CHEBI:18420"/>
    </cofactor>
</comment>
<dbReference type="PRINTS" id="PR00509">
    <property type="entry name" value="PGMPMM"/>
</dbReference>
<evidence type="ECO:0000259" key="10">
    <source>
        <dbReference type="Pfam" id="PF02880"/>
    </source>
</evidence>
<dbReference type="InterPro" id="IPR016066">
    <property type="entry name" value="A-D-PHexomutase_CS"/>
</dbReference>
<feature type="domain" description="Alpha-D-phosphohexomutase alpha/beta/alpha" evidence="10">
    <location>
        <begin position="176"/>
        <end position="279"/>
    </location>
</feature>
<evidence type="ECO:0000256" key="7">
    <source>
        <dbReference type="RuleBase" id="RU004326"/>
    </source>
</evidence>
<evidence type="ECO:0000256" key="5">
    <source>
        <dbReference type="ARBA" id="ARBA00022842"/>
    </source>
</evidence>
<dbReference type="InterPro" id="IPR005845">
    <property type="entry name" value="A-D-PHexomutase_a/b/a-II"/>
</dbReference>
<dbReference type="PROSITE" id="PS00710">
    <property type="entry name" value="PGM_PMM"/>
    <property type="match status" value="1"/>
</dbReference>
<dbReference type="Pfam" id="PF02880">
    <property type="entry name" value="PGM_PMM_III"/>
    <property type="match status" value="1"/>
</dbReference>
<keyword evidence="4 7" id="KW-0479">Metal-binding</keyword>
<evidence type="ECO:0000259" key="9">
    <source>
        <dbReference type="Pfam" id="PF02879"/>
    </source>
</evidence>
<dbReference type="AlphaFoldDB" id="A0A1F4U9W4"/>
<dbReference type="InterPro" id="IPR016055">
    <property type="entry name" value="A-D-PHexomutase_a/b/a-I/II/III"/>
</dbReference>
<dbReference type="GO" id="GO:0000287">
    <property type="term" value="F:magnesium ion binding"/>
    <property type="evidence" value="ECO:0007669"/>
    <property type="project" value="InterPro"/>
</dbReference>
<dbReference type="Gene3D" id="3.30.310.50">
    <property type="entry name" value="Alpha-D-phosphohexomutase, C-terminal domain"/>
    <property type="match status" value="1"/>
</dbReference>
<evidence type="ECO:0000256" key="6">
    <source>
        <dbReference type="ARBA" id="ARBA00023235"/>
    </source>
</evidence>
<evidence type="ECO:0000313" key="12">
    <source>
        <dbReference type="Proteomes" id="UP000177025"/>
    </source>
</evidence>
<proteinExistence type="inferred from homology"/>
<evidence type="ECO:0000256" key="1">
    <source>
        <dbReference type="ARBA" id="ARBA00001946"/>
    </source>
</evidence>
<dbReference type="Proteomes" id="UP000177025">
    <property type="component" value="Unassembled WGS sequence"/>
</dbReference>
<keyword evidence="6" id="KW-0413">Isomerase</keyword>
<name>A0A1F4U9W4_UNCW3</name>
<dbReference type="PANTHER" id="PTHR43771:SF1">
    <property type="entry name" value="PHOSPHOMANNOMUTASE"/>
    <property type="match status" value="1"/>
</dbReference>
<evidence type="ECO:0000256" key="3">
    <source>
        <dbReference type="ARBA" id="ARBA00022553"/>
    </source>
</evidence>
<accession>A0A1F4U9W4</accession>
<keyword evidence="5 7" id="KW-0460">Magnesium</keyword>